<accession>A0ACC2XUQ6</accession>
<dbReference type="EMBL" id="JASBWV010000003">
    <property type="protein sequence ID" value="KAJ9127096.1"/>
    <property type="molecule type" value="Genomic_DNA"/>
</dbReference>
<reference evidence="1" key="1">
    <citation type="submission" date="2023-04" db="EMBL/GenBank/DDBJ databases">
        <title>Draft Genome sequencing of Naganishia species isolated from polar environments using Oxford Nanopore Technology.</title>
        <authorList>
            <person name="Leo P."/>
            <person name="Venkateswaran K."/>
        </authorList>
    </citation>
    <scope>NUCLEOTIDE SEQUENCE</scope>
    <source>
        <strain evidence="1">DBVPG 5303</strain>
    </source>
</reference>
<proteinExistence type="predicted"/>
<sequence>MDFDWAAWHKKFEDFGLSTTKSEVNGEAKFPGSFPEDDDSGASRVEKVKDTGKEKASSSSSKPSEQTPLLGNAKRQNGSTQGWKEEFDEEAADPVWKEHLDKLQATGKLKERDGQYSSTEPEQSNEVEREAEQEIEELKFTFDELQVIRTGSMNNVFLLTSVRPLFKDMLTDAETLRKDGNELYKSGKEIDYEAALETYQRALSVLPETSISRARTEVKEKSSSDTNATNDQGNDEQVNVPVVPESGLVELTDEQAAALEQEEQRRKQATEAPVTEAEERPNDDDQIIEMEGKIEEIKGFLYGNISAVHVALNKDTEAVEAASRCE</sequence>
<comment type="caution">
    <text evidence="1">The sequence shown here is derived from an EMBL/GenBank/DDBJ whole genome shotgun (WGS) entry which is preliminary data.</text>
</comment>
<name>A0ACC2XUQ6_9TREE</name>
<gene>
    <name evidence="1" type="ORF">QFC24_001331</name>
</gene>
<evidence type="ECO:0000313" key="2">
    <source>
        <dbReference type="Proteomes" id="UP001234202"/>
    </source>
</evidence>
<keyword evidence="2" id="KW-1185">Reference proteome</keyword>
<protein>
    <submittedName>
        <fullName evidence="1">Uncharacterized protein</fullName>
    </submittedName>
</protein>
<organism evidence="1 2">
    <name type="scientific">Naganishia onofrii</name>
    <dbReference type="NCBI Taxonomy" id="1851511"/>
    <lineage>
        <taxon>Eukaryota</taxon>
        <taxon>Fungi</taxon>
        <taxon>Dikarya</taxon>
        <taxon>Basidiomycota</taxon>
        <taxon>Agaricomycotina</taxon>
        <taxon>Tremellomycetes</taxon>
        <taxon>Filobasidiales</taxon>
        <taxon>Filobasidiaceae</taxon>
        <taxon>Naganishia</taxon>
    </lineage>
</organism>
<evidence type="ECO:0000313" key="1">
    <source>
        <dbReference type="EMBL" id="KAJ9127096.1"/>
    </source>
</evidence>
<dbReference type="Proteomes" id="UP001234202">
    <property type="component" value="Unassembled WGS sequence"/>
</dbReference>